<feature type="domain" description="Carrier" evidence="2">
    <location>
        <begin position="437"/>
        <end position="510"/>
    </location>
</feature>
<keyword evidence="4" id="KW-1185">Reference proteome</keyword>
<dbReference type="EMBL" id="JACHJK010000003">
    <property type="protein sequence ID" value="MBB5926575.1"/>
    <property type="molecule type" value="Genomic_DNA"/>
</dbReference>
<dbReference type="PANTHER" id="PTHR45527">
    <property type="entry name" value="NONRIBOSOMAL PEPTIDE SYNTHETASE"/>
    <property type="match status" value="1"/>
</dbReference>
<dbReference type="GO" id="GO:0031177">
    <property type="term" value="F:phosphopantetheine binding"/>
    <property type="evidence" value="ECO:0007669"/>
    <property type="project" value="TreeGrafter"/>
</dbReference>
<dbReference type="RefSeq" id="WP_184963367.1">
    <property type="nucleotide sequence ID" value="NZ_BAAAWF010000094.1"/>
</dbReference>
<dbReference type="InterPro" id="IPR023213">
    <property type="entry name" value="CAT-like_dom_sf"/>
</dbReference>
<dbReference type="SUPFAM" id="SSF47336">
    <property type="entry name" value="ACP-like"/>
    <property type="match status" value="1"/>
</dbReference>
<sequence>MTSPAETRIEALLPCTAAQVAMAEASQGSGQYLQQSVLRVSGSLKPDRLRRAWEQTQHHHQVTRLTLHRHEDRWIQVLRTEPHAETWAVHDLRGTPPAQRELIAGELVRRAGQTLDMRAGPLLRLDLLIEGDTAALLVLSHHHAVADGTTVELLLRSLADAYAGRLDVPRLDLVSATRRLWADTGDDPLTEFAADIADMPMLLPTWPPPTGPSELITEQRGVKPDITRVRRDAATHGTTPAAVTQAALLAVLAHGRGEPAACLSLAVDLRALVPGALHTGGLFLTTLPITARVGPADTGLTLAAQLARRAGPRRLHPGVSLPQTLMAASEAGRQGVPDTLLTVQRSTALPDPPPGLSWCRAWTTEHTEFALNLDAVWTDEVMLRAQFDLARVPAGHVAGLLDRTVAVLSEPSRPVAELLGEPGWLRAAGIGPEADSSDSADLLARVLAAVRRVTREPVGPDEDLLRAGHSSLTLMSIVVDLAEHGIPCTVGTLLDRPTARGAAAYAERRQPGDTSTTTTFLSPSSFTPLEKSLLARTDRTDWGTQPMHEQSVLTFAEVLTPSVARRAWQKVIERYPALGRDWSQTAAPSAPELTTRSDTDTHQAARDWLTAQLGIPFRPNAPLMRAALFVGARDSSLALAFHNALIDGWSFPTLIRELQRAYAALATGDEPPAPLGDDGRTYRRWLGGRRDGDDAKFWARALDGSAFPPHDGPSPSRERAVARRREVLSHLTAVSTAAGTTPNMVAAALVSTAFTEATARPPHEPLGLRVSARPPELPGAMRMVGQFTAELPMPRFAGPSQRWPEATRRLAASIEAARRHSHLGEAGIRSAAACPPESDLYRDLLVVEEYLPFDEWASQAGPGAWTLRSQWRREVSPSRRTLYVEPTVDGYDLVLSTAVDEDPGDLLAAIAARTRAALDAWARPVSTAFGLVPALTAVP</sequence>
<organism evidence="3 4">
    <name type="scientific">Streptomyces echinatus</name>
    <dbReference type="NCBI Taxonomy" id="67293"/>
    <lineage>
        <taxon>Bacteria</taxon>
        <taxon>Bacillati</taxon>
        <taxon>Actinomycetota</taxon>
        <taxon>Actinomycetes</taxon>
        <taxon>Kitasatosporales</taxon>
        <taxon>Streptomycetaceae</taxon>
        <taxon>Streptomyces</taxon>
    </lineage>
</organism>
<dbReference type="GO" id="GO:0044550">
    <property type="term" value="P:secondary metabolite biosynthetic process"/>
    <property type="evidence" value="ECO:0007669"/>
    <property type="project" value="TreeGrafter"/>
</dbReference>
<protein>
    <submittedName>
        <fullName evidence="3">Aryl carrier-like protein</fullName>
    </submittedName>
</protein>
<evidence type="ECO:0000313" key="4">
    <source>
        <dbReference type="Proteomes" id="UP000585836"/>
    </source>
</evidence>
<dbReference type="GO" id="GO:0008610">
    <property type="term" value="P:lipid biosynthetic process"/>
    <property type="evidence" value="ECO:0007669"/>
    <property type="project" value="UniProtKB-ARBA"/>
</dbReference>
<evidence type="ECO:0000256" key="1">
    <source>
        <dbReference type="ARBA" id="ARBA00001957"/>
    </source>
</evidence>
<dbReference type="GO" id="GO:0005737">
    <property type="term" value="C:cytoplasm"/>
    <property type="evidence" value="ECO:0007669"/>
    <property type="project" value="TreeGrafter"/>
</dbReference>
<comment type="caution">
    <text evidence="3">The sequence shown here is derived from an EMBL/GenBank/DDBJ whole genome shotgun (WGS) entry which is preliminary data.</text>
</comment>
<dbReference type="Pfam" id="PF00668">
    <property type="entry name" value="Condensation"/>
    <property type="match status" value="2"/>
</dbReference>
<dbReference type="PROSITE" id="PS50075">
    <property type="entry name" value="CARRIER"/>
    <property type="match status" value="1"/>
</dbReference>
<dbReference type="AlphaFoldDB" id="A0A7W9PRF0"/>
<accession>A0A7W9PRF0</accession>
<proteinExistence type="predicted"/>
<dbReference type="Proteomes" id="UP000585836">
    <property type="component" value="Unassembled WGS sequence"/>
</dbReference>
<comment type="cofactor">
    <cofactor evidence="1">
        <name>pantetheine 4'-phosphate</name>
        <dbReference type="ChEBI" id="CHEBI:47942"/>
    </cofactor>
</comment>
<dbReference type="GO" id="GO:0043041">
    <property type="term" value="P:amino acid activation for nonribosomal peptide biosynthetic process"/>
    <property type="evidence" value="ECO:0007669"/>
    <property type="project" value="TreeGrafter"/>
</dbReference>
<dbReference type="Gene3D" id="1.10.1200.10">
    <property type="entry name" value="ACP-like"/>
    <property type="match status" value="1"/>
</dbReference>
<gene>
    <name evidence="3" type="ORF">FHS34_002031</name>
</gene>
<name>A0A7W9PRF0_9ACTN</name>
<dbReference type="InterPro" id="IPR001242">
    <property type="entry name" value="Condensation_dom"/>
</dbReference>
<evidence type="ECO:0000313" key="3">
    <source>
        <dbReference type="EMBL" id="MBB5926575.1"/>
    </source>
</evidence>
<dbReference type="InterPro" id="IPR036736">
    <property type="entry name" value="ACP-like_sf"/>
</dbReference>
<reference evidence="3 4" key="1">
    <citation type="submission" date="2020-08" db="EMBL/GenBank/DDBJ databases">
        <title>Genomic Encyclopedia of Type Strains, Phase III (KMG-III): the genomes of soil and plant-associated and newly described type strains.</title>
        <authorList>
            <person name="Whitman W."/>
        </authorList>
    </citation>
    <scope>NUCLEOTIDE SEQUENCE [LARGE SCALE GENOMIC DNA]</scope>
    <source>
        <strain evidence="3 4">CECT 3313</strain>
    </source>
</reference>
<dbReference type="Gene3D" id="3.30.559.30">
    <property type="entry name" value="Nonribosomal peptide synthetase, condensation domain"/>
    <property type="match status" value="2"/>
</dbReference>
<evidence type="ECO:0000259" key="2">
    <source>
        <dbReference type="PROSITE" id="PS50075"/>
    </source>
</evidence>
<dbReference type="PANTHER" id="PTHR45527:SF1">
    <property type="entry name" value="FATTY ACID SYNTHASE"/>
    <property type="match status" value="1"/>
</dbReference>
<dbReference type="InterPro" id="IPR009081">
    <property type="entry name" value="PP-bd_ACP"/>
</dbReference>
<dbReference type="SUPFAM" id="SSF52777">
    <property type="entry name" value="CoA-dependent acyltransferases"/>
    <property type="match status" value="4"/>
</dbReference>
<dbReference type="Pfam" id="PF00550">
    <property type="entry name" value="PP-binding"/>
    <property type="match status" value="1"/>
</dbReference>
<dbReference type="GO" id="GO:0003824">
    <property type="term" value="F:catalytic activity"/>
    <property type="evidence" value="ECO:0007669"/>
    <property type="project" value="InterPro"/>
</dbReference>
<dbReference type="Gene3D" id="3.30.559.10">
    <property type="entry name" value="Chloramphenicol acetyltransferase-like domain"/>
    <property type="match status" value="2"/>
</dbReference>